<keyword evidence="11" id="KW-1185">Reference proteome</keyword>
<evidence type="ECO:0000256" key="7">
    <source>
        <dbReference type="SAM" id="MobiDB-lite"/>
    </source>
</evidence>
<comment type="caution">
    <text evidence="10">The sequence shown here is derived from an EMBL/GenBank/DDBJ whole genome shotgun (WGS) entry which is preliminary data.</text>
</comment>
<dbReference type="Pfam" id="PF07690">
    <property type="entry name" value="MFS_1"/>
    <property type="match status" value="1"/>
</dbReference>
<dbReference type="SUPFAM" id="SSF103473">
    <property type="entry name" value="MFS general substrate transporter"/>
    <property type="match status" value="1"/>
</dbReference>
<evidence type="ECO:0000313" key="11">
    <source>
        <dbReference type="Proteomes" id="UP000312512"/>
    </source>
</evidence>
<dbReference type="Gene3D" id="1.20.1720.10">
    <property type="entry name" value="Multidrug resistance protein D"/>
    <property type="match status" value="1"/>
</dbReference>
<reference evidence="10 11" key="1">
    <citation type="submission" date="2019-10" db="EMBL/GenBank/DDBJ databases">
        <title>Nonomuraea sp. nov., isolated from Phyllanthus amarus.</title>
        <authorList>
            <person name="Klykleung N."/>
            <person name="Tanasupawat S."/>
        </authorList>
    </citation>
    <scope>NUCLEOTIDE SEQUENCE [LARGE SCALE GENOMIC DNA]</scope>
    <source>
        <strain evidence="10 11">PA1-10</strain>
    </source>
</reference>
<dbReference type="InterPro" id="IPR020846">
    <property type="entry name" value="MFS_dom"/>
</dbReference>
<feature type="transmembrane region" description="Helical" evidence="8">
    <location>
        <begin position="60"/>
        <end position="77"/>
    </location>
</feature>
<dbReference type="Gene3D" id="1.20.1250.20">
    <property type="entry name" value="MFS general substrate transporter like domains"/>
    <property type="match status" value="1"/>
</dbReference>
<dbReference type="Pfam" id="PF00857">
    <property type="entry name" value="Isochorismatase"/>
    <property type="match status" value="1"/>
</dbReference>
<proteinExistence type="predicted"/>
<evidence type="ECO:0000256" key="3">
    <source>
        <dbReference type="ARBA" id="ARBA00022475"/>
    </source>
</evidence>
<dbReference type="InterPro" id="IPR000868">
    <property type="entry name" value="Isochorismatase-like_dom"/>
</dbReference>
<keyword evidence="6 8" id="KW-0472">Membrane</keyword>
<feature type="transmembrane region" description="Helical" evidence="8">
    <location>
        <begin position="402"/>
        <end position="422"/>
    </location>
</feature>
<evidence type="ECO:0000256" key="1">
    <source>
        <dbReference type="ARBA" id="ARBA00004651"/>
    </source>
</evidence>
<sequence>MTRLAARLRAIRRPAGGGFDRKLIAPMILGSVLNPINSSMLAVALIPIGQAFGASPSETAWLITGLYLATAVGQPVIGRLVDAFGPRPLYLIGTALVGVAGLIGVLSPELWVLIVSRVLLGFGTSAAYPASMFLLRSESERTGVRSPSGVLAGLSISNQVVAVLGPPLGGLLIGVGGWHLIFAVNVPLSAACLVLGALRLPRRSGRGRAGGVDLPGMALFAVTLTAFMSFLMDPVAAHWPLPAAGALAGAAFTVRELRAAAPFLDLRVLAGNGPLLATYGRQLLAFVTSYAFLYGFTQWLEESRSLSPSAAGLVLLPMSVAAIAVTAVTGRRPEVRGKLLAGSLVQVIGCAALLLIGPATPIWQLVILATVIGIPQGLNGLANQNALYAQADPARMGSSAGLLRTFMYLGALAASAANAAFYRHGATTGGLHDLGRLLVAVAALLLVVTLADRSLRRVGRTDRDGTPYQQKSTTDNPKGTIMPVTALDSQTALVVIDLQNGILAIPGAPYATSDVLARTVQLAEAFRARRLPVVLVRVTSASDGADVVPGRSEVSRAARARTPGWDAIADQLAGHPEDIVVTKRNWGAFYGTDLDLQLRRRGVTQIVLAGVATSIGVESTARAAHEHGYNVTLATDAMTDMDGDSHRHSTEKIFPRLGETGTTAEILDLLAKTHP</sequence>
<name>A0A5C4WPR5_9ACTN</name>
<dbReference type="CDD" id="cd00431">
    <property type="entry name" value="cysteine_hydrolases"/>
    <property type="match status" value="1"/>
</dbReference>
<feature type="domain" description="Major facilitator superfamily (MFS) profile" evidence="9">
    <location>
        <begin position="23"/>
        <end position="460"/>
    </location>
</feature>
<feature type="transmembrane region" description="Helical" evidence="8">
    <location>
        <begin position="237"/>
        <end position="254"/>
    </location>
</feature>
<dbReference type="PANTHER" id="PTHR42718:SF46">
    <property type="entry name" value="BLR6921 PROTEIN"/>
    <property type="match status" value="1"/>
</dbReference>
<evidence type="ECO:0000256" key="5">
    <source>
        <dbReference type="ARBA" id="ARBA00022989"/>
    </source>
</evidence>
<keyword evidence="4 8" id="KW-0812">Transmembrane</keyword>
<evidence type="ECO:0000259" key="9">
    <source>
        <dbReference type="PROSITE" id="PS50850"/>
    </source>
</evidence>
<comment type="subcellular location">
    <subcellularLocation>
        <location evidence="1">Cell membrane</location>
        <topology evidence="1">Multi-pass membrane protein</topology>
    </subcellularLocation>
</comment>
<accession>A0A5C4WPR5</accession>
<keyword evidence="5 8" id="KW-1133">Transmembrane helix</keyword>
<dbReference type="PROSITE" id="PS50850">
    <property type="entry name" value="MFS"/>
    <property type="match status" value="1"/>
</dbReference>
<feature type="transmembrane region" description="Helical" evidence="8">
    <location>
        <begin position="114"/>
        <end position="135"/>
    </location>
</feature>
<keyword evidence="3" id="KW-1003">Cell membrane</keyword>
<dbReference type="Proteomes" id="UP000312512">
    <property type="component" value="Unassembled WGS sequence"/>
</dbReference>
<feature type="transmembrane region" description="Helical" evidence="8">
    <location>
        <begin position="89"/>
        <end position="108"/>
    </location>
</feature>
<dbReference type="InterPro" id="IPR036380">
    <property type="entry name" value="Isochorismatase-like_sf"/>
</dbReference>
<dbReference type="PANTHER" id="PTHR42718">
    <property type="entry name" value="MAJOR FACILITATOR SUPERFAMILY MULTIDRUG TRANSPORTER MFSC"/>
    <property type="match status" value="1"/>
</dbReference>
<dbReference type="AlphaFoldDB" id="A0A5C4WPR5"/>
<dbReference type="InterPro" id="IPR036259">
    <property type="entry name" value="MFS_trans_sf"/>
</dbReference>
<dbReference type="GO" id="GO:0022857">
    <property type="term" value="F:transmembrane transporter activity"/>
    <property type="evidence" value="ECO:0007669"/>
    <property type="project" value="InterPro"/>
</dbReference>
<feature type="transmembrane region" description="Helical" evidence="8">
    <location>
        <begin position="434"/>
        <end position="451"/>
    </location>
</feature>
<evidence type="ECO:0000313" key="10">
    <source>
        <dbReference type="EMBL" id="KAB8195386.1"/>
    </source>
</evidence>
<dbReference type="RefSeq" id="WP_139630825.1">
    <property type="nucleotide sequence ID" value="NZ_VDLX02000004.1"/>
</dbReference>
<keyword evidence="10" id="KW-0378">Hydrolase</keyword>
<evidence type="ECO:0000256" key="2">
    <source>
        <dbReference type="ARBA" id="ARBA00022448"/>
    </source>
</evidence>
<feature type="region of interest" description="Disordered" evidence="7">
    <location>
        <begin position="460"/>
        <end position="481"/>
    </location>
</feature>
<gene>
    <name evidence="10" type="ORF">FH608_013650</name>
</gene>
<dbReference type="GO" id="GO:0016787">
    <property type="term" value="F:hydrolase activity"/>
    <property type="evidence" value="ECO:0007669"/>
    <property type="project" value="UniProtKB-KW"/>
</dbReference>
<dbReference type="NCBIfam" id="NF008517">
    <property type="entry name" value="PRK11440.1"/>
    <property type="match status" value="1"/>
</dbReference>
<evidence type="ECO:0000256" key="6">
    <source>
        <dbReference type="ARBA" id="ARBA00023136"/>
    </source>
</evidence>
<dbReference type="InterPro" id="IPR011701">
    <property type="entry name" value="MFS"/>
</dbReference>
<feature type="transmembrane region" description="Helical" evidence="8">
    <location>
        <begin position="23"/>
        <end position="48"/>
    </location>
</feature>
<dbReference type="GO" id="GO:0005886">
    <property type="term" value="C:plasma membrane"/>
    <property type="evidence" value="ECO:0007669"/>
    <property type="project" value="UniProtKB-SubCell"/>
</dbReference>
<dbReference type="SUPFAM" id="SSF52499">
    <property type="entry name" value="Isochorismatase-like hydrolases"/>
    <property type="match status" value="1"/>
</dbReference>
<keyword evidence="2" id="KW-0813">Transport</keyword>
<feature type="transmembrane region" description="Helical" evidence="8">
    <location>
        <begin position="212"/>
        <end position="231"/>
    </location>
</feature>
<feature type="transmembrane region" description="Helical" evidence="8">
    <location>
        <begin position="147"/>
        <end position="165"/>
    </location>
</feature>
<protein>
    <submittedName>
        <fullName evidence="10">Hydrolase</fullName>
    </submittedName>
</protein>
<feature type="transmembrane region" description="Helical" evidence="8">
    <location>
        <begin position="275"/>
        <end position="297"/>
    </location>
</feature>
<feature type="transmembrane region" description="Helical" evidence="8">
    <location>
        <begin position="177"/>
        <end position="200"/>
    </location>
</feature>
<evidence type="ECO:0000256" key="4">
    <source>
        <dbReference type="ARBA" id="ARBA00022692"/>
    </source>
</evidence>
<dbReference type="Gene3D" id="3.40.50.850">
    <property type="entry name" value="Isochorismatase-like"/>
    <property type="match status" value="1"/>
</dbReference>
<organism evidence="10 11">
    <name type="scientific">Nonomuraea phyllanthi</name>
    <dbReference type="NCBI Taxonomy" id="2219224"/>
    <lineage>
        <taxon>Bacteria</taxon>
        <taxon>Bacillati</taxon>
        <taxon>Actinomycetota</taxon>
        <taxon>Actinomycetes</taxon>
        <taxon>Streptosporangiales</taxon>
        <taxon>Streptosporangiaceae</taxon>
        <taxon>Nonomuraea</taxon>
    </lineage>
</organism>
<evidence type="ECO:0000256" key="8">
    <source>
        <dbReference type="SAM" id="Phobius"/>
    </source>
</evidence>
<feature type="transmembrane region" description="Helical" evidence="8">
    <location>
        <begin position="309"/>
        <end position="327"/>
    </location>
</feature>
<dbReference type="EMBL" id="VDLX02000004">
    <property type="protein sequence ID" value="KAB8195386.1"/>
    <property type="molecule type" value="Genomic_DNA"/>
</dbReference>
<dbReference type="CDD" id="cd17321">
    <property type="entry name" value="MFS_MMR_MDR_like"/>
    <property type="match status" value="1"/>
</dbReference>
<feature type="transmembrane region" description="Helical" evidence="8">
    <location>
        <begin position="339"/>
        <end position="356"/>
    </location>
</feature>
<feature type="compositionally biased region" description="Polar residues" evidence="7">
    <location>
        <begin position="467"/>
        <end position="477"/>
    </location>
</feature>
<dbReference type="OrthoDB" id="3281800at2"/>